<evidence type="ECO:0000313" key="1">
    <source>
        <dbReference type="EMBL" id="ATW28174.1"/>
    </source>
</evidence>
<proteinExistence type="predicted"/>
<dbReference type="OrthoDB" id="9773927at2"/>
<dbReference type="SUPFAM" id="SSF81301">
    <property type="entry name" value="Nucleotidyltransferase"/>
    <property type="match status" value="1"/>
</dbReference>
<protein>
    <recommendedName>
        <fullName evidence="3">Nucleotidyltransferase family protein</fullName>
    </recommendedName>
</protein>
<accession>A0A3G1L0K9</accession>
<dbReference type="InterPro" id="IPR043519">
    <property type="entry name" value="NT_sf"/>
</dbReference>
<dbReference type="AlphaFoldDB" id="A0A3G1L0K9"/>
<dbReference type="Pfam" id="PF14907">
    <property type="entry name" value="NTP_transf_5"/>
    <property type="match status" value="1"/>
</dbReference>
<reference evidence="1 2" key="1">
    <citation type="submission" date="2016-10" db="EMBL/GenBank/DDBJ databases">
        <title>Complete Genome Sequence of Peptococcaceae strain DCMF.</title>
        <authorList>
            <person name="Edwards R.J."/>
            <person name="Holland S.I."/>
            <person name="Deshpande N.P."/>
            <person name="Wong Y.K."/>
            <person name="Ertan H."/>
            <person name="Manefield M."/>
            <person name="Russell T.L."/>
            <person name="Lee M.J."/>
        </authorList>
    </citation>
    <scope>NUCLEOTIDE SEQUENCE [LARGE SCALE GENOMIC DNA]</scope>
    <source>
        <strain evidence="1 2">DCMF</strain>
    </source>
</reference>
<dbReference type="RefSeq" id="WP_148137585.1">
    <property type="nucleotide sequence ID" value="NZ_CP017634.1"/>
</dbReference>
<dbReference type="Gene3D" id="3.30.460.40">
    <property type="match status" value="1"/>
</dbReference>
<organism evidence="1 2">
    <name type="scientific">Formimonas warabiya</name>
    <dbReference type="NCBI Taxonomy" id="1761012"/>
    <lineage>
        <taxon>Bacteria</taxon>
        <taxon>Bacillati</taxon>
        <taxon>Bacillota</taxon>
        <taxon>Clostridia</taxon>
        <taxon>Eubacteriales</taxon>
        <taxon>Peptococcaceae</taxon>
        <taxon>Candidatus Formimonas</taxon>
    </lineage>
</organism>
<evidence type="ECO:0000313" key="2">
    <source>
        <dbReference type="Proteomes" id="UP000323521"/>
    </source>
</evidence>
<dbReference type="InterPro" id="IPR039498">
    <property type="entry name" value="NTP_transf_5"/>
</dbReference>
<dbReference type="EMBL" id="CP017634">
    <property type="protein sequence ID" value="ATW28174.1"/>
    <property type="molecule type" value="Genomic_DNA"/>
</dbReference>
<dbReference type="KEGG" id="fwa:DCMF_28510"/>
<gene>
    <name evidence="1" type="ORF">DCMF_28510</name>
</gene>
<evidence type="ECO:0008006" key="3">
    <source>
        <dbReference type="Google" id="ProtNLM"/>
    </source>
</evidence>
<name>A0A3G1L0K9_FORW1</name>
<dbReference type="Proteomes" id="UP000323521">
    <property type="component" value="Chromosome"/>
</dbReference>
<keyword evidence="2" id="KW-1185">Reference proteome</keyword>
<sequence length="401" mass="47309">MGYNRLFREISPELMLLLLCAKDKNGEEEEIARLLTQSVNWNLFLQLARHHRLFPLAHKTLSSIDNPRVPDHVTEALHQEYRKNALKAVGLTGEMVRIMQLFEENGIRSLILKGAPLALKLYGDVALRPSKDIDIMVGLEDLEKAGRILEKEGYKNNLFDVPMTLRQKKDYLDKFHHFNYDHAERHVCLELHWKMHKIDLKYQTLSNLEVRKVDIAGYAVPVMADEEWFIYLMVHGSSHKWFRLRWLCDMERWMGQERDMDWEKLISLADHAGLRTVLHQTILLTNALLKAPVPDPIAPSLLRDKKAWALANLVINQLYDKEDHRPSVSYRRNFIVNNGYHLRLRSEWRNKVTYLFSLLQPTSRDFRLISLPDSLYPLYYLIRPMTWLGRRLSSFSRRKML</sequence>